<reference evidence="2 3" key="1">
    <citation type="journal article" date="2010" name="Nature">
        <title>Perigord black truffle genome uncovers evolutionary origins and mechanisms of symbiosis.</title>
        <authorList>
            <person name="Martin F."/>
            <person name="Kohler A."/>
            <person name="Murat C."/>
            <person name="Balestrini R."/>
            <person name="Coutinho P.M."/>
            <person name="Jaillon O."/>
            <person name="Montanini B."/>
            <person name="Morin E."/>
            <person name="Noel B."/>
            <person name="Percudani R."/>
            <person name="Porcel B."/>
            <person name="Rubini A."/>
            <person name="Amicucci A."/>
            <person name="Amselem J."/>
            <person name="Anthouard V."/>
            <person name="Arcioni S."/>
            <person name="Artiguenave F."/>
            <person name="Aury J.M."/>
            <person name="Ballario P."/>
            <person name="Bolchi A."/>
            <person name="Brenna A."/>
            <person name="Brun A."/>
            <person name="Buee M."/>
            <person name="Cantarel B."/>
            <person name="Chevalier G."/>
            <person name="Couloux A."/>
            <person name="Da Silva C."/>
            <person name="Denoeud F."/>
            <person name="Duplessis S."/>
            <person name="Ghignone S."/>
            <person name="Hilselberger B."/>
            <person name="Iotti M."/>
            <person name="Marcais B."/>
            <person name="Mello A."/>
            <person name="Miranda M."/>
            <person name="Pacioni G."/>
            <person name="Quesneville H."/>
            <person name="Riccioni C."/>
            <person name="Ruotolo R."/>
            <person name="Splivallo R."/>
            <person name="Stocchi V."/>
            <person name="Tisserant E."/>
            <person name="Viscomi A.R."/>
            <person name="Zambonelli A."/>
            <person name="Zampieri E."/>
            <person name="Henrissat B."/>
            <person name="Lebrun M.H."/>
            <person name="Paolocci F."/>
            <person name="Bonfante P."/>
            <person name="Ottonello S."/>
            <person name="Wincker P."/>
        </authorList>
    </citation>
    <scope>NUCLEOTIDE SEQUENCE [LARGE SCALE GENOMIC DNA]</scope>
    <source>
        <strain evidence="2 3">Mel28</strain>
    </source>
</reference>
<feature type="region of interest" description="Disordered" evidence="1">
    <location>
        <begin position="1"/>
        <end position="21"/>
    </location>
</feature>
<dbReference type="EMBL" id="FN430373">
    <property type="protein sequence ID" value="CAZ86335.1"/>
    <property type="molecule type" value="Genomic_DNA"/>
</dbReference>
<accession>D5GP70</accession>
<name>D5GP70_TUBMM</name>
<protein>
    <submittedName>
        <fullName evidence="2">(Perigord truffle) hypothetical protein</fullName>
    </submittedName>
</protein>
<dbReference type="GeneID" id="9186575"/>
<dbReference type="InParanoid" id="D5GP70"/>
<dbReference type="Proteomes" id="UP000006911">
    <property type="component" value="Unassembled WGS sequence"/>
</dbReference>
<dbReference type="KEGG" id="tml:GSTUM_00011733001"/>
<evidence type="ECO:0000313" key="3">
    <source>
        <dbReference type="Proteomes" id="UP000006911"/>
    </source>
</evidence>
<sequence>MCVETKAGFPKPSSKTVATRSSSSWTDALMKWGRPEERDILATPDDDCDDGGDVDLTYDGTRLFESNASQFPVMTMIKVAIPVSLPNPATLFAPPIPSILSLRDTPPPKMMICTSSGNPTQPLLASMASTHEPVGNDAQKAQTDPRTAIFLSSQFFYCYLPPY</sequence>
<dbReference type="AlphaFoldDB" id="D5GP70"/>
<evidence type="ECO:0000313" key="2">
    <source>
        <dbReference type="EMBL" id="CAZ86335.1"/>
    </source>
</evidence>
<dbReference type="RefSeq" id="XP_002842144.1">
    <property type="nucleotide sequence ID" value="XM_002842098.1"/>
</dbReference>
<evidence type="ECO:0000256" key="1">
    <source>
        <dbReference type="SAM" id="MobiDB-lite"/>
    </source>
</evidence>
<proteinExistence type="predicted"/>
<organism evidence="2 3">
    <name type="scientific">Tuber melanosporum (strain Mel28)</name>
    <name type="common">Perigord black truffle</name>
    <dbReference type="NCBI Taxonomy" id="656061"/>
    <lineage>
        <taxon>Eukaryota</taxon>
        <taxon>Fungi</taxon>
        <taxon>Dikarya</taxon>
        <taxon>Ascomycota</taxon>
        <taxon>Pezizomycotina</taxon>
        <taxon>Pezizomycetes</taxon>
        <taxon>Pezizales</taxon>
        <taxon>Tuberaceae</taxon>
        <taxon>Tuber</taxon>
    </lineage>
</organism>
<keyword evidence="3" id="KW-1185">Reference proteome</keyword>
<gene>
    <name evidence="2" type="ORF">GSTUM_00011733001</name>
</gene>
<dbReference type="HOGENOM" id="CLU_1628256_0_0_1"/>